<evidence type="ECO:0000259" key="1">
    <source>
        <dbReference type="Pfam" id="PF01551"/>
    </source>
</evidence>
<dbReference type="PANTHER" id="PTHR21666">
    <property type="entry name" value="PEPTIDASE-RELATED"/>
    <property type="match status" value="1"/>
</dbReference>
<dbReference type="OrthoDB" id="9805070at2"/>
<sequence length="310" mass="34529">MSLSIIYRGRKVKFGFQFTRRRLLSLVGLSAFLAVSYHQPWSYNGVDQQLAQQRITEQQLELAMQSEAVMQVRRHAEQELSAMTMKVGELQGQILRLEALGQRLTEVAQLEPGEFDFSQPLPVGGPEITTNEWPTVSDHSLLQDLDAMLGQLNEKQKQLRLLESVMVSHHMNDERQISGRPIESGWQSSAFGVRKDPFNGTPRMHRGMDFASAEGNPIIATGAGIVTFAGRRAGYGKLVEIDHGGGLRTRYAHMKRIDVAVGDVVTRGQHIAAVGTTGRSTGPHVHYEVLENGRHVNPSPFIQRRTAEAR</sequence>
<dbReference type="Proteomes" id="UP000249203">
    <property type="component" value="Unassembled WGS sequence"/>
</dbReference>
<dbReference type="AlphaFoldDB" id="A0A327WPS0"/>
<dbReference type="Pfam" id="PF01551">
    <property type="entry name" value="Peptidase_M23"/>
    <property type="match status" value="1"/>
</dbReference>
<gene>
    <name evidence="2" type="ORF">B0I24_11532</name>
    <name evidence="3" type="ORF">CWE07_02740</name>
</gene>
<keyword evidence="5" id="KW-1185">Reference proteome</keyword>
<dbReference type="InterPro" id="IPR050570">
    <property type="entry name" value="Cell_wall_metabolism_enzyme"/>
</dbReference>
<evidence type="ECO:0000313" key="2">
    <source>
        <dbReference type="EMBL" id="RAJ93929.1"/>
    </source>
</evidence>
<dbReference type="InterPro" id="IPR011055">
    <property type="entry name" value="Dup_hybrid_motif"/>
</dbReference>
<comment type="caution">
    <text evidence="2">The sequence shown here is derived from an EMBL/GenBank/DDBJ whole genome shotgun (WGS) entry which is preliminary data.</text>
</comment>
<organism evidence="2 4">
    <name type="scientific">Aliidiomarina maris</name>
    <dbReference type="NCBI Taxonomy" id="531312"/>
    <lineage>
        <taxon>Bacteria</taxon>
        <taxon>Pseudomonadati</taxon>
        <taxon>Pseudomonadota</taxon>
        <taxon>Gammaproteobacteria</taxon>
        <taxon>Alteromonadales</taxon>
        <taxon>Idiomarinaceae</taxon>
        <taxon>Aliidiomarina</taxon>
    </lineage>
</organism>
<dbReference type="RefSeq" id="WP_111570249.1">
    <property type="nucleotide sequence ID" value="NZ_PIPK01000002.1"/>
</dbReference>
<evidence type="ECO:0000313" key="4">
    <source>
        <dbReference type="Proteomes" id="UP000249203"/>
    </source>
</evidence>
<dbReference type="EMBL" id="QLMD01000015">
    <property type="protein sequence ID" value="RAJ93929.1"/>
    <property type="molecule type" value="Genomic_DNA"/>
</dbReference>
<dbReference type="CDD" id="cd12797">
    <property type="entry name" value="M23_peptidase"/>
    <property type="match status" value="1"/>
</dbReference>
<dbReference type="SUPFAM" id="SSF51261">
    <property type="entry name" value="Duplicated hybrid motif"/>
    <property type="match status" value="1"/>
</dbReference>
<accession>A0A327WPS0</accession>
<dbReference type="Proteomes" id="UP000287865">
    <property type="component" value="Unassembled WGS sequence"/>
</dbReference>
<evidence type="ECO:0000313" key="5">
    <source>
        <dbReference type="Proteomes" id="UP000287865"/>
    </source>
</evidence>
<name>A0A327WPS0_9GAMM</name>
<feature type="domain" description="M23ase beta-sheet core" evidence="1">
    <location>
        <begin position="203"/>
        <end position="298"/>
    </location>
</feature>
<dbReference type="InterPro" id="IPR016047">
    <property type="entry name" value="M23ase_b-sheet_dom"/>
</dbReference>
<dbReference type="PANTHER" id="PTHR21666:SF291">
    <property type="entry name" value="STAGE II SPORULATION PROTEIN Q"/>
    <property type="match status" value="1"/>
</dbReference>
<proteinExistence type="predicted"/>
<evidence type="ECO:0000313" key="3">
    <source>
        <dbReference type="EMBL" id="RUO27563.1"/>
    </source>
</evidence>
<dbReference type="GO" id="GO:0004222">
    <property type="term" value="F:metalloendopeptidase activity"/>
    <property type="evidence" value="ECO:0007669"/>
    <property type="project" value="TreeGrafter"/>
</dbReference>
<dbReference type="Gene3D" id="2.70.70.10">
    <property type="entry name" value="Glucose Permease (Domain IIA)"/>
    <property type="match status" value="1"/>
</dbReference>
<reference evidence="2 4" key="2">
    <citation type="submission" date="2018-06" db="EMBL/GenBank/DDBJ databases">
        <title>Genomic Encyclopedia of Type Strains, Phase III (KMG-III): the genomes of soil and plant-associated and newly described type strains.</title>
        <authorList>
            <person name="Whitman W."/>
        </authorList>
    </citation>
    <scope>NUCLEOTIDE SEQUENCE [LARGE SCALE GENOMIC DNA]</scope>
    <source>
        <strain evidence="2 4">CGMCC 1.15366</strain>
    </source>
</reference>
<protein>
    <submittedName>
        <fullName evidence="2">Peptidase M23-like protein</fullName>
    </submittedName>
</protein>
<reference evidence="3 5" key="1">
    <citation type="journal article" date="2018" name="Front. Microbiol.">
        <title>Genome-Based Analysis Reveals the Taxonomy and Diversity of the Family Idiomarinaceae.</title>
        <authorList>
            <person name="Liu Y."/>
            <person name="Lai Q."/>
            <person name="Shao Z."/>
        </authorList>
    </citation>
    <scope>NUCLEOTIDE SEQUENCE [LARGE SCALE GENOMIC DNA]</scope>
    <source>
        <strain evidence="3 5">CF12-14</strain>
    </source>
</reference>
<dbReference type="FunFam" id="2.70.70.10:FF:000006">
    <property type="entry name" value="M23 family peptidase"/>
    <property type="match status" value="1"/>
</dbReference>
<dbReference type="EMBL" id="PIPK01000002">
    <property type="protein sequence ID" value="RUO27563.1"/>
    <property type="molecule type" value="Genomic_DNA"/>
</dbReference>